<gene>
    <name evidence="1" type="ORF">UFOVP89_15</name>
</gene>
<organism evidence="1">
    <name type="scientific">uncultured Caudovirales phage</name>
    <dbReference type="NCBI Taxonomy" id="2100421"/>
    <lineage>
        <taxon>Viruses</taxon>
        <taxon>Duplodnaviria</taxon>
        <taxon>Heunggongvirae</taxon>
        <taxon>Uroviricota</taxon>
        <taxon>Caudoviricetes</taxon>
        <taxon>Peduoviridae</taxon>
        <taxon>Maltschvirus</taxon>
        <taxon>Maltschvirus maltsch</taxon>
    </lineage>
</organism>
<name>A0A6J5L2W0_9CAUD</name>
<reference evidence="1" key="1">
    <citation type="submission" date="2020-04" db="EMBL/GenBank/DDBJ databases">
        <authorList>
            <person name="Chiriac C."/>
            <person name="Salcher M."/>
            <person name="Ghai R."/>
            <person name="Kavagutti S V."/>
        </authorList>
    </citation>
    <scope>NUCLEOTIDE SEQUENCE</scope>
</reference>
<dbReference type="EMBL" id="LR796197">
    <property type="protein sequence ID" value="CAB4126349.1"/>
    <property type="molecule type" value="Genomic_DNA"/>
</dbReference>
<evidence type="ECO:0000313" key="1">
    <source>
        <dbReference type="EMBL" id="CAB4126349.1"/>
    </source>
</evidence>
<proteinExistence type="predicted"/>
<accession>A0A6J5L2W0</accession>
<sequence length="45" mass="5274">MDYVVIDEITDEIIASNFECKDHAELFVEIHKKDYPNASLYVELL</sequence>
<protein>
    <submittedName>
        <fullName evidence="1">Uncharacterized protein</fullName>
    </submittedName>
</protein>